<dbReference type="InterPro" id="IPR029063">
    <property type="entry name" value="SAM-dependent_MTases_sf"/>
</dbReference>
<geneLocation type="plasmid" evidence="1 3">
    <name>pYekat-1-lp18-2</name>
</geneLocation>
<evidence type="ECO:0000313" key="3">
    <source>
        <dbReference type="Proteomes" id="UP000230633"/>
    </source>
</evidence>
<protein>
    <submittedName>
        <fullName evidence="2">Uncharacterized protein</fullName>
    </submittedName>
</protein>
<dbReference type="Proteomes" id="UP000291995">
    <property type="component" value="Plasmid pYekat-76-lp18-2"/>
</dbReference>
<dbReference type="EMBL" id="CP024341">
    <property type="protein sequence ID" value="ATQ16688.1"/>
    <property type="molecule type" value="Genomic_DNA"/>
</dbReference>
<dbReference type="Proteomes" id="UP000230633">
    <property type="component" value="Plasmid pYekat-1-lp18-2"/>
</dbReference>
<evidence type="ECO:0000313" key="1">
    <source>
        <dbReference type="EMBL" id="ATQ16688.1"/>
    </source>
</evidence>
<dbReference type="EMBL" id="CP117148">
    <property type="protein sequence ID" value="WEG86431.1"/>
    <property type="molecule type" value="Genomic_DNA"/>
</dbReference>
<reference evidence="1" key="3">
    <citation type="submission" date="2022-12" db="EMBL/GenBank/DDBJ databases">
        <title>Whole genome sequencing of Borrelia miyamotoi strains isolated at the Russian territory.</title>
        <authorList>
            <person name="Kuleshov K.V."/>
            <person name="Platonov A.E."/>
            <person name="Goptar I.A."/>
            <person name="Shipulin G.A."/>
            <person name="Markelov M.L."/>
            <person name="Koetsveld J."/>
            <person name="Kolyasnikova N.M."/>
            <person name="Sarksyan D.S."/>
            <person name="Toporkova M.G."/>
            <person name="Hovius J.W."/>
        </authorList>
    </citation>
    <scope>NUCLEOTIDE SEQUENCE</scope>
    <source>
        <strain evidence="1">Yekat-1</strain>
        <plasmid evidence="1">pYekat-1-lp18-2</plasmid>
    </source>
</reference>
<dbReference type="AlphaFoldDB" id="A0AAQ3HEL8"/>
<evidence type="ECO:0000313" key="4">
    <source>
        <dbReference type="Proteomes" id="UP000291995"/>
    </source>
</evidence>
<dbReference type="SUPFAM" id="SSF53335">
    <property type="entry name" value="S-adenosyl-L-methionine-dependent methyltransferases"/>
    <property type="match status" value="1"/>
</dbReference>
<accession>A0AAQ3HEL8</accession>
<keyword evidence="2" id="KW-0614">Plasmid</keyword>
<organism evidence="2 4">
    <name type="scientific">Borrelia miyamotoi</name>
    <dbReference type="NCBI Taxonomy" id="47466"/>
    <lineage>
        <taxon>Bacteria</taxon>
        <taxon>Pseudomonadati</taxon>
        <taxon>Spirochaetota</taxon>
        <taxon>Spirochaetia</taxon>
        <taxon>Spirochaetales</taxon>
        <taxon>Borreliaceae</taxon>
        <taxon>Borrelia</taxon>
    </lineage>
</organism>
<gene>
    <name evidence="1" type="ORF">CNO13_05935</name>
    <name evidence="2" type="ORF">EZU67_004870</name>
</gene>
<evidence type="ECO:0000313" key="2">
    <source>
        <dbReference type="EMBL" id="WEG86431.1"/>
    </source>
</evidence>
<geneLocation type="plasmid" evidence="2 4">
    <name>pYekat-76-lp18-2</name>
</geneLocation>
<name>A0AAQ3HEL8_9SPIR</name>
<reference evidence="2" key="2">
    <citation type="submission" date="2022-12" db="EMBL/GenBank/DDBJ databases">
        <title>B. miyamotoi WGS.</title>
        <authorList>
            <person name="Kuleshov K.V."/>
            <person name="Hoornstra D."/>
            <person name="Hovius J.W."/>
            <person name="Platonov A.E."/>
            <person name="Telford S.R. III."/>
        </authorList>
    </citation>
    <scope>NUCLEOTIDE SEQUENCE</scope>
    <source>
        <strain evidence="2">Yekat-76</strain>
        <plasmid evidence="2">pYekat-76-lp18-2</plasmid>
    </source>
</reference>
<proteinExistence type="predicted"/>
<sequence length="176" mass="20826">MNGYKKINNESIDKKSINALSDDYIKFIRFYEFNIENSNEGLLEIITNNVYLDNITFRGMRSYLLSTFYEIYIINLHGNLRKKYTTDDGGIDENVFDIQIEVSIGIFIKYKDEAKKNKLANIFYKSIKGKREEKYKFLSKNTIFTANFKKLGCKNLIIFLLKKIDQVRIFTIKEFL</sequence>
<reference evidence="3" key="1">
    <citation type="submission" date="2017-10" db="EMBL/GenBank/DDBJ databases">
        <title>Whole genome sequencing of Borrelia miyamotoi strains isolated at the Russian territory.</title>
        <authorList>
            <person name="Kuleshov K.V."/>
            <person name="Platonov A.E."/>
            <person name="Goptar I.A."/>
            <person name="Shipulin G.A."/>
            <person name="Markelov M.L."/>
            <person name="Koetsveld J."/>
            <person name="Kolyasnikova N.M."/>
            <person name="Sarksyan D.S."/>
            <person name="Toporkova M.G."/>
            <person name="Hovius J.W."/>
        </authorList>
    </citation>
    <scope>NUCLEOTIDE SEQUENCE [LARGE SCALE GENOMIC DNA]</scope>
    <source>
        <strain evidence="3">Yekat-1</strain>
        <plasmid evidence="3">pYekat-1-lp18-2</plasmid>
    </source>
</reference>
<keyword evidence="3" id="KW-1185">Reference proteome</keyword>